<dbReference type="Proteomes" id="UP000462066">
    <property type="component" value="Unassembled WGS sequence"/>
</dbReference>
<dbReference type="AlphaFoldDB" id="A0A7V8K6H0"/>
<gene>
    <name evidence="1" type="ORF">B1992_10425</name>
</gene>
<dbReference type="EMBL" id="MWIP01000010">
    <property type="protein sequence ID" value="KAF1685880.1"/>
    <property type="molecule type" value="Genomic_DNA"/>
</dbReference>
<protein>
    <submittedName>
        <fullName evidence="1">Uncharacterized protein</fullName>
    </submittedName>
</protein>
<reference evidence="1 2" key="1">
    <citation type="submission" date="2017-10" db="EMBL/GenBank/DDBJ databases">
        <title>Whole genome sequencing of Pseudoxanthomonas broegbernensis DSM 12573(T).</title>
        <authorList>
            <person name="Kumar S."/>
            <person name="Bansal K."/>
            <person name="Kaur A."/>
            <person name="Patil P."/>
            <person name="Sharma S."/>
            <person name="Patil P.B."/>
        </authorList>
    </citation>
    <scope>NUCLEOTIDE SEQUENCE [LARGE SCALE GENOMIC DNA]</scope>
    <source>
        <strain evidence="1 2">DSM 12573</strain>
    </source>
</reference>
<accession>A0A7V8K6H0</accession>
<proteinExistence type="predicted"/>
<evidence type="ECO:0000313" key="2">
    <source>
        <dbReference type="Proteomes" id="UP000462066"/>
    </source>
</evidence>
<comment type="caution">
    <text evidence="1">The sequence shown here is derived from an EMBL/GenBank/DDBJ whole genome shotgun (WGS) entry which is preliminary data.</text>
</comment>
<name>A0A7V8K6H0_9GAMM</name>
<organism evidence="1 2">
    <name type="scientific">Pseudoxanthomonas broegbernensis</name>
    <dbReference type="NCBI Taxonomy" id="83619"/>
    <lineage>
        <taxon>Bacteria</taxon>
        <taxon>Pseudomonadati</taxon>
        <taxon>Pseudomonadota</taxon>
        <taxon>Gammaproteobacteria</taxon>
        <taxon>Lysobacterales</taxon>
        <taxon>Lysobacteraceae</taxon>
        <taxon>Pseudoxanthomonas</taxon>
    </lineage>
</organism>
<sequence>MAWIRGDAIPGGLLSRIEYEAQEQAQRRYIEVLESANDPATSIGNPKWIEKLLDLDRAWWIVHGMSVFEFRLRVALKLAQMEADGDDD</sequence>
<evidence type="ECO:0000313" key="1">
    <source>
        <dbReference type="EMBL" id="KAF1685880.1"/>
    </source>
</evidence>
<keyword evidence="2" id="KW-1185">Reference proteome</keyword>